<dbReference type="NCBIfam" id="NF006886">
    <property type="entry name" value="PRK09376.1"/>
    <property type="match status" value="1"/>
</dbReference>
<comment type="caution">
    <text evidence="9">Lacks conserved residue(s) required for the propagation of feature annotation.</text>
</comment>
<dbReference type="CDD" id="cd01128">
    <property type="entry name" value="rho_factor_C"/>
    <property type="match status" value="1"/>
</dbReference>
<evidence type="ECO:0000313" key="15">
    <source>
        <dbReference type="Proteomes" id="UP000216725"/>
    </source>
</evidence>
<dbReference type="NCBIfam" id="TIGR00767">
    <property type="entry name" value="rho"/>
    <property type="match status" value="1"/>
</dbReference>
<dbReference type="EC" id="3.6.4.-" evidence="9 10"/>
<dbReference type="GO" id="GO:0003723">
    <property type="term" value="F:RNA binding"/>
    <property type="evidence" value="ECO:0007669"/>
    <property type="project" value="UniProtKB-UniRule"/>
</dbReference>
<dbReference type="GO" id="GO:0008186">
    <property type="term" value="F:ATP-dependent activity, acting on RNA"/>
    <property type="evidence" value="ECO:0007669"/>
    <property type="project" value="UniProtKB-UniRule"/>
</dbReference>
<dbReference type="Pfam" id="PF00006">
    <property type="entry name" value="ATP-synt_ab"/>
    <property type="match status" value="1"/>
</dbReference>
<protein>
    <recommendedName>
        <fullName evidence="9 10">Transcription termination factor Rho</fullName>
        <ecNumber evidence="9 10">3.6.4.-</ecNumber>
    </recommendedName>
    <alternativeName>
        <fullName evidence="9">ATP-dependent helicase Rho</fullName>
    </alternativeName>
</protein>
<keyword evidence="8 9" id="KW-0804">Transcription</keyword>
<dbReference type="AlphaFoldDB" id="A0A261EZZ1"/>
<comment type="similarity">
    <text evidence="9 11">Belongs to the Rho family.</text>
</comment>
<dbReference type="SMART" id="SM00357">
    <property type="entry name" value="CSP"/>
    <property type="match status" value="1"/>
</dbReference>
<evidence type="ECO:0000256" key="10">
    <source>
        <dbReference type="NCBIfam" id="TIGR00767"/>
    </source>
</evidence>
<evidence type="ECO:0000256" key="6">
    <source>
        <dbReference type="ARBA" id="ARBA00022884"/>
    </source>
</evidence>
<dbReference type="Gene3D" id="2.40.50.140">
    <property type="entry name" value="Nucleic acid-binding proteins"/>
    <property type="match status" value="1"/>
</dbReference>
<dbReference type="InterPro" id="IPR027417">
    <property type="entry name" value="P-loop_NTPase"/>
</dbReference>
<keyword evidence="1 9" id="KW-0806">Transcription termination</keyword>
<dbReference type="InterPro" id="IPR012340">
    <property type="entry name" value="NA-bd_OB-fold"/>
</dbReference>
<dbReference type="InterPro" id="IPR003593">
    <property type="entry name" value="AAA+_ATPase"/>
</dbReference>
<keyword evidence="4 9" id="KW-0347">Helicase</keyword>
<feature type="binding site" evidence="9">
    <location>
        <begin position="412"/>
        <end position="417"/>
    </location>
    <ligand>
        <name>ATP</name>
        <dbReference type="ChEBI" id="CHEBI:30616"/>
    </ligand>
</feature>
<keyword evidence="2 9" id="KW-0547">Nucleotide-binding</keyword>
<dbReference type="PANTHER" id="PTHR46425">
    <property type="entry name" value="TRANSCRIPTION TERMINATION FACTOR RHO"/>
    <property type="match status" value="1"/>
</dbReference>
<dbReference type="GO" id="GO:0004386">
    <property type="term" value="F:helicase activity"/>
    <property type="evidence" value="ECO:0007669"/>
    <property type="project" value="UniProtKB-UniRule"/>
</dbReference>
<dbReference type="GO" id="GO:0006353">
    <property type="term" value="P:DNA-templated transcription termination"/>
    <property type="evidence" value="ECO:0007669"/>
    <property type="project" value="UniProtKB-UniRule"/>
</dbReference>
<dbReference type="SUPFAM" id="SSF52540">
    <property type="entry name" value="P-loop containing nucleoside triphosphate hydrolases"/>
    <property type="match status" value="1"/>
</dbReference>
<dbReference type="InterPro" id="IPR011113">
    <property type="entry name" value="Rho_RNA-bd"/>
</dbReference>
<feature type="compositionally biased region" description="Basic and acidic residues" evidence="12">
    <location>
        <begin position="160"/>
        <end position="169"/>
    </location>
</feature>
<evidence type="ECO:0000256" key="12">
    <source>
        <dbReference type="SAM" id="MobiDB-lite"/>
    </source>
</evidence>
<dbReference type="InterPro" id="IPR011129">
    <property type="entry name" value="CSD"/>
</dbReference>
<keyword evidence="15" id="KW-1185">Reference proteome</keyword>
<comment type="caution">
    <text evidence="14">The sequence shown here is derived from an EMBL/GenBank/DDBJ whole genome shotgun (WGS) entry which is preliminary data.</text>
</comment>
<feature type="compositionally biased region" description="Basic and acidic residues" evidence="12">
    <location>
        <begin position="200"/>
        <end position="278"/>
    </location>
</feature>
<feature type="domain" description="Rho RNA-BD" evidence="13">
    <location>
        <begin position="285"/>
        <end position="369"/>
    </location>
</feature>
<feature type="binding site" evidence="9">
    <location>
        <position position="455"/>
    </location>
    <ligand>
        <name>ATP</name>
        <dbReference type="ChEBI" id="CHEBI:30616"/>
    </ligand>
</feature>
<keyword evidence="6 9" id="KW-0694">RNA-binding</keyword>
<dbReference type="InterPro" id="IPR011112">
    <property type="entry name" value="Rho-like_N"/>
</dbReference>
<dbReference type="InterPro" id="IPR000194">
    <property type="entry name" value="ATPase_F1/V1/A1_a/bsu_nucl-bd"/>
</dbReference>
<evidence type="ECO:0000256" key="4">
    <source>
        <dbReference type="ARBA" id="ARBA00022806"/>
    </source>
</evidence>
<evidence type="ECO:0000313" key="14">
    <source>
        <dbReference type="EMBL" id="OZG52408.1"/>
    </source>
</evidence>
<dbReference type="InterPro" id="IPR004665">
    <property type="entry name" value="Term_rho"/>
</dbReference>
<dbReference type="Pfam" id="PF07497">
    <property type="entry name" value="Rho_RNA_bind"/>
    <property type="match status" value="1"/>
</dbReference>
<evidence type="ECO:0000256" key="7">
    <source>
        <dbReference type="ARBA" id="ARBA00023015"/>
    </source>
</evidence>
<dbReference type="Proteomes" id="UP000216725">
    <property type="component" value="Unassembled WGS sequence"/>
</dbReference>
<comment type="subunit">
    <text evidence="9">Homohexamer. The homohexamer assembles into an open ring structure.</text>
</comment>
<keyword evidence="3 9" id="KW-0378">Hydrolase</keyword>
<proteinExistence type="inferred from homology"/>
<feature type="compositionally biased region" description="Basic and acidic residues" evidence="12">
    <location>
        <begin position="116"/>
        <end position="139"/>
    </location>
</feature>
<feature type="binding site" evidence="9">
    <location>
        <begin position="424"/>
        <end position="429"/>
    </location>
    <ligand>
        <name>ATP</name>
        <dbReference type="ChEBI" id="CHEBI:30616"/>
    </ligand>
</feature>
<evidence type="ECO:0000259" key="13">
    <source>
        <dbReference type="PROSITE" id="PS51856"/>
    </source>
</evidence>
<keyword evidence="7 9" id="KW-0805">Transcription regulation</keyword>
<dbReference type="GO" id="GO:0005524">
    <property type="term" value="F:ATP binding"/>
    <property type="evidence" value="ECO:0007669"/>
    <property type="project" value="UniProtKB-UniRule"/>
</dbReference>
<name>A0A261EZZ1_9BIFI</name>
<evidence type="ECO:0000256" key="1">
    <source>
        <dbReference type="ARBA" id="ARBA00022472"/>
    </source>
</evidence>
<evidence type="ECO:0000256" key="11">
    <source>
        <dbReference type="PROSITE-ProRule" id="PRU01203"/>
    </source>
</evidence>
<dbReference type="InterPro" id="IPR041703">
    <property type="entry name" value="Rho_factor_ATP-bd"/>
</dbReference>
<organism evidence="14 15">
    <name type="scientific">Pseudoscardovia radai</name>
    <dbReference type="NCBI Taxonomy" id="987066"/>
    <lineage>
        <taxon>Bacteria</taxon>
        <taxon>Bacillati</taxon>
        <taxon>Actinomycetota</taxon>
        <taxon>Actinomycetes</taxon>
        <taxon>Bifidobacteriales</taxon>
        <taxon>Bifidobacteriaceae</taxon>
        <taxon>Pseudoscardovia</taxon>
    </lineage>
</organism>
<dbReference type="EMBL" id="MWWR01000004">
    <property type="protein sequence ID" value="OZG52408.1"/>
    <property type="molecule type" value="Genomic_DNA"/>
</dbReference>
<dbReference type="HAMAP" id="MF_01884">
    <property type="entry name" value="Rho"/>
    <property type="match status" value="1"/>
</dbReference>
<feature type="region of interest" description="Disordered" evidence="12">
    <location>
        <begin position="54"/>
        <end position="278"/>
    </location>
</feature>
<dbReference type="PROSITE" id="PS51856">
    <property type="entry name" value="RHO_RNA_BD"/>
    <property type="match status" value="1"/>
</dbReference>
<dbReference type="Pfam" id="PF07498">
    <property type="entry name" value="Rho_N"/>
    <property type="match status" value="1"/>
</dbReference>
<evidence type="ECO:0000256" key="3">
    <source>
        <dbReference type="ARBA" id="ARBA00022801"/>
    </source>
</evidence>
<evidence type="ECO:0000256" key="8">
    <source>
        <dbReference type="ARBA" id="ARBA00023163"/>
    </source>
</evidence>
<evidence type="ECO:0000256" key="2">
    <source>
        <dbReference type="ARBA" id="ARBA00022741"/>
    </source>
</evidence>
<dbReference type="PANTHER" id="PTHR46425:SF1">
    <property type="entry name" value="TRANSCRIPTION TERMINATION FACTOR RHO"/>
    <property type="match status" value="1"/>
</dbReference>
<reference evidence="14 15" key="1">
    <citation type="journal article" date="2017" name="BMC Genomics">
        <title>Comparative genomic and phylogenomic analyses of the Bifidobacteriaceae family.</title>
        <authorList>
            <person name="Lugli G.A."/>
            <person name="Milani C."/>
            <person name="Turroni F."/>
            <person name="Duranti S."/>
            <person name="Mancabelli L."/>
            <person name="Mangifesta M."/>
            <person name="Ferrario C."/>
            <person name="Modesto M."/>
            <person name="Mattarelli P."/>
            <person name="Jiri K."/>
            <person name="van Sinderen D."/>
            <person name="Ventura M."/>
        </authorList>
    </citation>
    <scope>NUCLEOTIDE SEQUENCE [LARGE SCALE GENOMIC DNA]</scope>
    <source>
        <strain evidence="14 15">DSM 24742</strain>
    </source>
</reference>
<keyword evidence="5 9" id="KW-0067">ATP-binding</keyword>
<comment type="function">
    <text evidence="9">Facilitates transcription termination by a mechanism that involves Rho binding to the nascent RNA, activation of Rho's RNA-dependent ATPase activity, and release of the mRNA from the DNA template.</text>
</comment>
<gene>
    <name evidence="9" type="primary">rho</name>
    <name evidence="14" type="ORF">PSRA_0597</name>
</gene>
<accession>A0A261EZZ1</accession>
<evidence type="ECO:0000256" key="5">
    <source>
        <dbReference type="ARBA" id="ARBA00022840"/>
    </source>
</evidence>
<evidence type="ECO:0000256" key="9">
    <source>
        <dbReference type="HAMAP-Rule" id="MF_01884"/>
    </source>
</evidence>
<dbReference type="Gene3D" id="3.40.50.300">
    <property type="entry name" value="P-loop containing nucleotide triphosphate hydrolases"/>
    <property type="match status" value="1"/>
</dbReference>
<sequence>MTVAELREKAKDMGLKGFTALRKSDLVSLVASAQEQGDSQASAVSVATQAMAAQALDESPSYGSSAQGGMRKSLPLLDLPEPRNRTREDSAQTSEATRDDSAGEVRVPRFAGARRVTRDAGRPTHDDSKNAHTETRDRGASLQTGQLDLDLDLPRRRHRNAENRGENRRRVSAASELDNILASLPSRSGEQPVPGPQGGDQRRAQRGDRDTRDARQDRAMRDNRDRRGMRQGRMRDDRDERANRDNRMDRQGRQGRDRYADRSDRFDRQNRDDRRMRADERQDNLVAVAGIVDVLDSYAFIRTSGYLPGPNDVYVSMSQVRKYGLRKGDAVRGYTRANNNNDGGNNRNNRNAHQKFVPLQSLETINGMSVEEAAQRPQFSKLTPLYPQERLRMETTPNRLVGRMIDLCAPIGKGQRGLIVSPPKAGKTITLQQIANAITTNNPEVHLMVVLVDERPEEVTDMQRTVQGEIISSTFDRPASDHTIVAELAIERAKRLVELGQDVVVLLDSMTRLARAYNIAAPASGRILSGGVDAQALYPPKKFFGAARNIENGGSLTIIASALVETGSKMDEVIFEEFKGTGNMELRLSRELAEKRMFPAIDINASGTRREELITDPKELMIIYRLRRALGGMEVEQAYNAIVPRMKKTASNRDFLAALASGQNPAAVPSA</sequence>
<dbReference type="SMART" id="SM00382">
    <property type="entry name" value="AAA"/>
    <property type="match status" value="1"/>
</dbReference>
<feature type="compositionally biased region" description="Basic and acidic residues" evidence="12">
    <location>
        <begin position="80"/>
        <end position="107"/>
    </location>
</feature>
<dbReference type="GO" id="GO:0016787">
    <property type="term" value="F:hydrolase activity"/>
    <property type="evidence" value="ECO:0007669"/>
    <property type="project" value="UniProtKB-KW"/>
</dbReference>
<dbReference type="SUPFAM" id="SSF50249">
    <property type="entry name" value="Nucleic acid-binding proteins"/>
    <property type="match status" value="1"/>
</dbReference>